<dbReference type="Gene3D" id="3.30.460.20">
    <property type="entry name" value="CorA soluble domain-like"/>
    <property type="match status" value="1"/>
</dbReference>
<keyword evidence="7 12" id="KW-1133">Transmembrane helix</keyword>
<dbReference type="Pfam" id="PF01544">
    <property type="entry name" value="CorA"/>
    <property type="match status" value="1"/>
</dbReference>
<dbReference type="AlphaFoldDB" id="A0AAE9GQZ1"/>
<accession>A0AAE9GQZ1</accession>
<evidence type="ECO:0000256" key="12">
    <source>
        <dbReference type="RuleBase" id="RU362010"/>
    </source>
</evidence>
<feature type="region of interest" description="Disordered" evidence="13">
    <location>
        <begin position="1"/>
        <end position="27"/>
    </location>
</feature>
<dbReference type="InterPro" id="IPR002523">
    <property type="entry name" value="MgTranspt_CorA/ZnTranspt_ZntB"/>
</dbReference>
<protein>
    <recommendedName>
        <fullName evidence="12">Magnesium transport protein CorA</fullName>
    </recommendedName>
</protein>
<dbReference type="FunFam" id="1.20.58.340:FF:000004">
    <property type="entry name" value="Magnesium transport protein CorA"/>
    <property type="match status" value="1"/>
</dbReference>
<dbReference type="InterPro" id="IPR045861">
    <property type="entry name" value="CorA_cytoplasmic_dom"/>
</dbReference>
<evidence type="ECO:0000313" key="17">
    <source>
        <dbReference type="Proteomes" id="UP000829756"/>
    </source>
</evidence>
<sequence length="373" mass="43200">MNQPASAHPVIEPLHAGDYAAPRSDTSKVPKQAVHQTVYTADHYTEADYLSAENGMLYNAADGANTPLSPALLPRPEGEKINWLHFVGINDADLLKAALSPYHIHELVLEDILSRKQRPKIEDYDSYLFIAARVYQYVDNKLQADQVYLIVGSNFVLTFQQRPLGLFSKIRAHMRHERYDVRSQDAAFLAYRIVDRLVDDYFLTLDQYNNRVEFIDKTLFADSADNSDLLGRIHRLKRDGVRLRRTLQPLRDVLSQLVRGEFTTFHGKSHVYLRDTYDHTMQLLESLDASRDMVVSMMDIHLSFQSNRLNQQMRRLTAITILFMPLTVITGIYGMNFDYMPELHWHYGYFMVLGLMALIIISLLLAFNRRKWL</sequence>
<dbReference type="EMBL" id="CP091507">
    <property type="protein sequence ID" value="UOO78350.1"/>
    <property type="molecule type" value="Genomic_DNA"/>
</dbReference>
<dbReference type="SUPFAM" id="SSF144083">
    <property type="entry name" value="Magnesium transport protein CorA, transmembrane region"/>
    <property type="match status" value="1"/>
</dbReference>
<dbReference type="GO" id="GO:0015095">
    <property type="term" value="F:magnesium ion transmembrane transporter activity"/>
    <property type="evidence" value="ECO:0007669"/>
    <property type="project" value="UniProtKB-UniRule"/>
</dbReference>
<reference evidence="15" key="2">
    <citation type="submission" date="2021-12" db="EMBL/GenBank/DDBJ databases">
        <authorList>
            <person name="Veyrier F.J."/>
        </authorList>
    </citation>
    <scope>NUCLEOTIDE SEQUENCE</scope>
    <source>
        <strain evidence="15">1258/02</strain>
    </source>
</reference>
<dbReference type="GO" id="GO:0000287">
    <property type="term" value="F:magnesium ion binding"/>
    <property type="evidence" value="ECO:0007669"/>
    <property type="project" value="TreeGrafter"/>
</dbReference>
<dbReference type="Proteomes" id="UP000294721">
    <property type="component" value="Unassembled WGS sequence"/>
</dbReference>
<comment type="similarity">
    <text evidence="2 12">Belongs to the CorA metal ion transporter (MIT) (TC 1.A.35) family.</text>
</comment>
<evidence type="ECO:0000313" key="14">
    <source>
        <dbReference type="EMBL" id="TCP02379.1"/>
    </source>
</evidence>
<comment type="catalytic activity">
    <reaction evidence="10">
        <text>Mg(2+)(in) = Mg(2+)(out)</text>
        <dbReference type="Rhea" id="RHEA:29827"/>
        <dbReference type="ChEBI" id="CHEBI:18420"/>
    </reaction>
</comment>
<name>A0AAE9GQZ1_9NEIS</name>
<comment type="function">
    <text evidence="11">Mediates influx of magnesium ions. Alternates between open and closed states. Activated by low cytoplasmic Mg(2+) levels. Inactive when cytoplasmic Mg(2+) levels are high.</text>
</comment>
<gene>
    <name evidence="12 15" type="primary">corA</name>
    <name evidence="14" type="ORF">EV680_1244</name>
    <name evidence="15" type="ORF">LVJ78_06355</name>
</gene>
<dbReference type="Gene3D" id="1.20.58.340">
    <property type="entry name" value="Magnesium transport protein CorA, transmembrane region"/>
    <property type="match status" value="2"/>
</dbReference>
<feature type="transmembrane region" description="Helical" evidence="12">
    <location>
        <begin position="347"/>
        <end position="367"/>
    </location>
</feature>
<dbReference type="GO" id="GO:0005886">
    <property type="term" value="C:plasma membrane"/>
    <property type="evidence" value="ECO:0007669"/>
    <property type="project" value="UniProtKB-SubCell"/>
</dbReference>
<evidence type="ECO:0000256" key="11">
    <source>
        <dbReference type="ARBA" id="ARBA00045497"/>
    </source>
</evidence>
<evidence type="ECO:0000256" key="1">
    <source>
        <dbReference type="ARBA" id="ARBA00004651"/>
    </source>
</evidence>
<reference evidence="15" key="3">
    <citation type="journal article" date="2022" name="Res Sq">
        <title>Evolution of multicellular longitudinally dividing oral cavity symbionts (Neisseriaceae).</title>
        <authorList>
            <person name="Nyongesa S."/>
            <person name="Weber P."/>
            <person name="Bernet E."/>
            <person name="Pullido F."/>
            <person name="Nieckarz M."/>
            <person name="Delaby M."/>
            <person name="Nieves C."/>
            <person name="Viehboeck T."/>
            <person name="Krause N."/>
            <person name="Rivera-Millot A."/>
            <person name="Nakamura A."/>
            <person name="Vischer N."/>
            <person name="VanNieuwenhze M."/>
            <person name="Brun Y."/>
            <person name="Cava F."/>
            <person name="Bulgheresi S."/>
            <person name="Veyrier F."/>
        </authorList>
    </citation>
    <scope>NUCLEOTIDE SEQUENCE</scope>
    <source>
        <strain evidence="15">1258/02</strain>
    </source>
</reference>
<evidence type="ECO:0000256" key="6">
    <source>
        <dbReference type="ARBA" id="ARBA00022842"/>
    </source>
</evidence>
<evidence type="ECO:0000256" key="7">
    <source>
        <dbReference type="ARBA" id="ARBA00022989"/>
    </source>
</evidence>
<dbReference type="GO" id="GO:0015087">
    <property type="term" value="F:cobalt ion transmembrane transporter activity"/>
    <property type="evidence" value="ECO:0007669"/>
    <property type="project" value="UniProtKB-UniRule"/>
</dbReference>
<dbReference type="SUPFAM" id="SSF143865">
    <property type="entry name" value="CorA soluble domain-like"/>
    <property type="match status" value="1"/>
</dbReference>
<keyword evidence="5 12" id="KW-0812">Transmembrane</keyword>
<evidence type="ECO:0000313" key="15">
    <source>
        <dbReference type="EMBL" id="UOO78350.1"/>
    </source>
</evidence>
<evidence type="ECO:0000256" key="5">
    <source>
        <dbReference type="ARBA" id="ARBA00022692"/>
    </source>
</evidence>
<evidence type="ECO:0000256" key="13">
    <source>
        <dbReference type="SAM" id="MobiDB-lite"/>
    </source>
</evidence>
<keyword evidence="4 12" id="KW-1003">Cell membrane</keyword>
<keyword evidence="9 12" id="KW-0472">Membrane</keyword>
<evidence type="ECO:0000256" key="10">
    <source>
        <dbReference type="ARBA" id="ARBA00034269"/>
    </source>
</evidence>
<dbReference type="NCBIfam" id="TIGR00383">
    <property type="entry name" value="corA"/>
    <property type="match status" value="1"/>
</dbReference>
<comment type="subcellular location">
    <subcellularLocation>
        <location evidence="1">Cell membrane</location>
        <topology evidence="1">Multi-pass membrane protein</topology>
    </subcellularLocation>
    <subcellularLocation>
        <location evidence="12">Membrane</location>
        <topology evidence="12">Multi-pass membrane protein</topology>
    </subcellularLocation>
</comment>
<evidence type="ECO:0000313" key="16">
    <source>
        <dbReference type="Proteomes" id="UP000294721"/>
    </source>
</evidence>
<organism evidence="15 17">
    <name type="scientific">Uruburuella suis</name>
    <dbReference type="NCBI Taxonomy" id="252130"/>
    <lineage>
        <taxon>Bacteria</taxon>
        <taxon>Pseudomonadati</taxon>
        <taxon>Pseudomonadota</taxon>
        <taxon>Betaproteobacteria</taxon>
        <taxon>Neisseriales</taxon>
        <taxon>Neisseriaceae</taxon>
        <taxon>Uruburuella</taxon>
    </lineage>
</organism>
<evidence type="ECO:0000256" key="8">
    <source>
        <dbReference type="ARBA" id="ARBA00023065"/>
    </source>
</evidence>
<dbReference type="InterPro" id="IPR045863">
    <property type="entry name" value="CorA_TM1_TM2"/>
</dbReference>
<evidence type="ECO:0000256" key="3">
    <source>
        <dbReference type="ARBA" id="ARBA00022448"/>
    </source>
</evidence>
<evidence type="ECO:0000256" key="9">
    <source>
        <dbReference type="ARBA" id="ARBA00023136"/>
    </source>
</evidence>
<dbReference type="PANTHER" id="PTHR46494">
    <property type="entry name" value="CORA FAMILY METAL ION TRANSPORTER (EUROFUNG)"/>
    <property type="match status" value="1"/>
</dbReference>
<dbReference type="PANTHER" id="PTHR46494:SF1">
    <property type="entry name" value="CORA FAMILY METAL ION TRANSPORTER (EUROFUNG)"/>
    <property type="match status" value="1"/>
</dbReference>
<dbReference type="CDD" id="cd12828">
    <property type="entry name" value="TmCorA-like_1"/>
    <property type="match status" value="1"/>
</dbReference>
<dbReference type="Proteomes" id="UP000829756">
    <property type="component" value="Chromosome"/>
</dbReference>
<dbReference type="RefSeq" id="WP_132954377.1">
    <property type="nucleotide sequence ID" value="NZ_CALJUB010000090.1"/>
</dbReference>
<dbReference type="KEGG" id="usu:LVJ78_06355"/>
<evidence type="ECO:0000256" key="2">
    <source>
        <dbReference type="ARBA" id="ARBA00009765"/>
    </source>
</evidence>
<reference evidence="14 16" key="1">
    <citation type="submission" date="2019-03" db="EMBL/GenBank/DDBJ databases">
        <title>Genomic Encyclopedia of Type Strains, Phase IV (KMG-IV): sequencing the most valuable type-strain genomes for metagenomic binning, comparative biology and taxonomic classification.</title>
        <authorList>
            <person name="Goeker M."/>
        </authorList>
    </citation>
    <scope>NUCLEOTIDE SEQUENCE [LARGE SCALE GENOMIC DNA]</scope>
    <source>
        <strain evidence="14 16">DSM 17474</strain>
    </source>
</reference>
<evidence type="ECO:0000256" key="4">
    <source>
        <dbReference type="ARBA" id="ARBA00022475"/>
    </source>
</evidence>
<dbReference type="InterPro" id="IPR004488">
    <property type="entry name" value="Mg/Co-transport_prot_CorA"/>
</dbReference>
<proteinExistence type="inferred from homology"/>
<feature type="transmembrane region" description="Helical" evidence="12">
    <location>
        <begin position="316"/>
        <end position="335"/>
    </location>
</feature>
<dbReference type="GO" id="GO:0050897">
    <property type="term" value="F:cobalt ion binding"/>
    <property type="evidence" value="ECO:0007669"/>
    <property type="project" value="TreeGrafter"/>
</dbReference>
<keyword evidence="6 12" id="KW-0460">Magnesium</keyword>
<keyword evidence="3 12" id="KW-0813">Transport</keyword>
<dbReference type="EMBL" id="SLXE01000024">
    <property type="protein sequence ID" value="TCP02379.1"/>
    <property type="molecule type" value="Genomic_DNA"/>
</dbReference>
<keyword evidence="16" id="KW-1185">Reference proteome</keyword>
<keyword evidence="8 12" id="KW-0406">Ion transport</keyword>